<sequence>MNLPEDVCKCHKPPIYYGDYTSTFVGVDETNERFADVAIETCRHCGTAWITYQVESEAFERSGRWFRGILTAAKQEIRPEDVVTYLEQLDWYIYGGSYFGSSGTYDHGKVWVD</sequence>
<dbReference type="AlphaFoldDB" id="A0A927ATX7"/>
<evidence type="ECO:0000313" key="2">
    <source>
        <dbReference type="Proteomes" id="UP000598820"/>
    </source>
</evidence>
<proteinExistence type="predicted"/>
<dbReference type="EMBL" id="JACWZY010000008">
    <property type="protein sequence ID" value="MBD2701367.1"/>
    <property type="molecule type" value="Genomic_DNA"/>
</dbReference>
<keyword evidence="2" id="KW-1185">Reference proteome</keyword>
<protein>
    <submittedName>
        <fullName evidence="1">Uncharacterized protein</fullName>
    </submittedName>
</protein>
<organism evidence="1 2">
    <name type="scientific">Spirosoma profusum</name>
    <dbReference type="NCBI Taxonomy" id="2771354"/>
    <lineage>
        <taxon>Bacteria</taxon>
        <taxon>Pseudomonadati</taxon>
        <taxon>Bacteroidota</taxon>
        <taxon>Cytophagia</taxon>
        <taxon>Cytophagales</taxon>
        <taxon>Cytophagaceae</taxon>
        <taxon>Spirosoma</taxon>
    </lineage>
</organism>
<reference evidence="1" key="1">
    <citation type="submission" date="2020-09" db="EMBL/GenBank/DDBJ databases">
        <authorList>
            <person name="Kim M.K."/>
        </authorList>
    </citation>
    <scope>NUCLEOTIDE SEQUENCE</scope>
    <source>
        <strain evidence="1">BT702</strain>
    </source>
</reference>
<dbReference type="RefSeq" id="WP_190887224.1">
    <property type="nucleotide sequence ID" value="NZ_JACWZY010000008.1"/>
</dbReference>
<name>A0A927ATX7_9BACT</name>
<dbReference type="Proteomes" id="UP000598820">
    <property type="component" value="Unassembled WGS sequence"/>
</dbReference>
<accession>A0A927ATX7</accession>
<comment type="caution">
    <text evidence="1">The sequence shown here is derived from an EMBL/GenBank/DDBJ whole genome shotgun (WGS) entry which is preliminary data.</text>
</comment>
<evidence type="ECO:0000313" key="1">
    <source>
        <dbReference type="EMBL" id="MBD2701367.1"/>
    </source>
</evidence>
<gene>
    <name evidence="1" type="ORF">IC229_12010</name>
</gene>